<feature type="domain" description="GST C-terminal" evidence="2">
    <location>
        <begin position="88"/>
        <end position="205"/>
    </location>
</feature>
<feature type="domain" description="GST N-terminal" evidence="1">
    <location>
        <begin position="1"/>
        <end position="80"/>
    </location>
</feature>
<dbReference type="InterPro" id="IPR036282">
    <property type="entry name" value="Glutathione-S-Trfase_C_sf"/>
</dbReference>
<dbReference type="InterPro" id="IPR010987">
    <property type="entry name" value="Glutathione-S-Trfase_C-like"/>
</dbReference>
<evidence type="ECO:0000313" key="3">
    <source>
        <dbReference type="EMBL" id="MCZ4281629.1"/>
    </source>
</evidence>
<evidence type="ECO:0000259" key="1">
    <source>
        <dbReference type="PROSITE" id="PS50404"/>
    </source>
</evidence>
<protein>
    <submittedName>
        <fullName evidence="3">Glutathione S-transferase N-terminal domain-containing protein</fullName>
    </submittedName>
</protein>
<dbReference type="InterPro" id="IPR050983">
    <property type="entry name" value="GST_Omega/HSP26"/>
</dbReference>
<dbReference type="Gene3D" id="3.40.30.10">
    <property type="entry name" value="Glutaredoxin"/>
    <property type="match status" value="1"/>
</dbReference>
<evidence type="ECO:0000259" key="2">
    <source>
        <dbReference type="PROSITE" id="PS50405"/>
    </source>
</evidence>
<name>A0ABT4LKJ5_9PROT</name>
<dbReference type="PROSITE" id="PS50405">
    <property type="entry name" value="GST_CTER"/>
    <property type="match status" value="1"/>
</dbReference>
<comment type="caution">
    <text evidence="3">The sequence shown here is derived from an EMBL/GenBank/DDBJ whole genome shotgun (WGS) entry which is preliminary data.</text>
</comment>
<dbReference type="RefSeq" id="WP_269423794.1">
    <property type="nucleotide sequence ID" value="NZ_JAPWGY010000004.1"/>
</dbReference>
<dbReference type="PANTHER" id="PTHR43968">
    <property type="match status" value="1"/>
</dbReference>
<dbReference type="CDD" id="cd03205">
    <property type="entry name" value="GST_C_6"/>
    <property type="match status" value="1"/>
</dbReference>
<dbReference type="SUPFAM" id="SSF52833">
    <property type="entry name" value="Thioredoxin-like"/>
    <property type="match status" value="1"/>
</dbReference>
<dbReference type="PANTHER" id="PTHR43968:SF6">
    <property type="entry name" value="GLUTATHIONE S-TRANSFERASE OMEGA"/>
    <property type="match status" value="1"/>
</dbReference>
<dbReference type="Gene3D" id="1.20.1050.10">
    <property type="match status" value="1"/>
</dbReference>
<dbReference type="InterPro" id="IPR004045">
    <property type="entry name" value="Glutathione_S-Trfase_N"/>
</dbReference>
<dbReference type="PROSITE" id="PS50404">
    <property type="entry name" value="GST_NTER"/>
    <property type="match status" value="1"/>
</dbReference>
<dbReference type="SUPFAM" id="SSF47616">
    <property type="entry name" value="GST C-terminal domain-like"/>
    <property type="match status" value="1"/>
</dbReference>
<dbReference type="Pfam" id="PF13410">
    <property type="entry name" value="GST_C_2"/>
    <property type="match status" value="1"/>
</dbReference>
<reference evidence="3" key="1">
    <citation type="submission" date="2022-12" db="EMBL/GenBank/DDBJ databases">
        <title>Bacterial isolates from different developmental stages of Nematostella vectensis.</title>
        <authorList>
            <person name="Fraune S."/>
        </authorList>
    </citation>
    <scope>NUCLEOTIDE SEQUENCE</scope>
    <source>
        <strain evidence="3">G21630-S1</strain>
    </source>
</reference>
<dbReference type="InterPro" id="IPR036249">
    <property type="entry name" value="Thioredoxin-like_sf"/>
</dbReference>
<accession>A0ABT4LKJ5</accession>
<sequence length="205" mass="22983">MQLYYSPTSPYVRKVLMVAIEKGLDQEIETVPAPTFTADSPIWQTNPLGKVPALTTREGSVLCNSPLICEYLDSLSENTSLIPRSGETRWRTQNAHALADGIMDASILRTMERRLRPEKLQWSGLHDQQRMKIDKALDFFEQALSSGNFGTSFAMGEIALACALAYLDFRYGDENWRSGHPGLAQWLETVSTRPSFVKTSPPKNL</sequence>
<proteinExistence type="predicted"/>
<dbReference type="Proteomes" id="UP001069802">
    <property type="component" value="Unassembled WGS sequence"/>
</dbReference>
<dbReference type="Pfam" id="PF13417">
    <property type="entry name" value="GST_N_3"/>
    <property type="match status" value="1"/>
</dbReference>
<gene>
    <name evidence="3" type="ORF">O4H49_12635</name>
</gene>
<dbReference type="EMBL" id="JAPWGY010000004">
    <property type="protein sequence ID" value="MCZ4281629.1"/>
    <property type="molecule type" value="Genomic_DNA"/>
</dbReference>
<keyword evidence="4" id="KW-1185">Reference proteome</keyword>
<evidence type="ECO:0000313" key="4">
    <source>
        <dbReference type="Proteomes" id="UP001069802"/>
    </source>
</evidence>
<organism evidence="3 4">
    <name type="scientific">Kiloniella laminariae</name>
    <dbReference type="NCBI Taxonomy" id="454162"/>
    <lineage>
        <taxon>Bacteria</taxon>
        <taxon>Pseudomonadati</taxon>
        <taxon>Pseudomonadota</taxon>
        <taxon>Alphaproteobacteria</taxon>
        <taxon>Rhodospirillales</taxon>
        <taxon>Kiloniellaceae</taxon>
        <taxon>Kiloniella</taxon>
    </lineage>
</organism>